<proteinExistence type="predicted"/>
<organism evidence="6 7">
    <name type="scientific">Chlorobaculum limnaeum</name>
    <dbReference type="NCBI Taxonomy" id="274537"/>
    <lineage>
        <taxon>Bacteria</taxon>
        <taxon>Pseudomonadati</taxon>
        <taxon>Chlorobiota</taxon>
        <taxon>Chlorobiia</taxon>
        <taxon>Chlorobiales</taxon>
        <taxon>Chlorobiaceae</taxon>
        <taxon>Chlorobaculum</taxon>
    </lineage>
</organism>
<dbReference type="InterPro" id="IPR019734">
    <property type="entry name" value="TPR_rpt"/>
</dbReference>
<dbReference type="PANTHER" id="PTHR45641">
    <property type="entry name" value="TETRATRICOPEPTIDE REPEAT PROTEIN (AFU_ORTHOLOGUE AFUA_6G03870)"/>
    <property type="match status" value="1"/>
</dbReference>
<dbReference type="Pfam" id="PF13271">
    <property type="entry name" value="DUF4062"/>
    <property type="match status" value="1"/>
</dbReference>
<name>A0A1D8CYG8_CHLLM</name>
<feature type="repeat" description="TPR" evidence="3">
    <location>
        <begin position="463"/>
        <end position="496"/>
    </location>
</feature>
<evidence type="ECO:0000259" key="5">
    <source>
        <dbReference type="Pfam" id="PF13271"/>
    </source>
</evidence>
<evidence type="ECO:0000256" key="1">
    <source>
        <dbReference type="ARBA" id="ARBA00022737"/>
    </source>
</evidence>
<evidence type="ECO:0000313" key="7">
    <source>
        <dbReference type="Proteomes" id="UP000095185"/>
    </source>
</evidence>
<accession>A0A1D8CYG8</accession>
<evidence type="ECO:0000256" key="3">
    <source>
        <dbReference type="PROSITE-ProRule" id="PRU00339"/>
    </source>
</evidence>
<keyword evidence="2 3" id="KW-0802">TPR repeat</keyword>
<dbReference type="PROSITE" id="PS50005">
    <property type="entry name" value="TPR"/>
    <property type="match status" value="5"/>
</dbReference>
<keyword evidence="7" id="KW-1185">Reference proteome</keyword>
<evidence type="ECO:0000313" key="6">
    <source>
        <dbReference type="EMBL" id="AOS83976.1"/>
    </source>
</evidence>
<dbReference type="InterPro" id="IPR025139">
    <property type="entry name" value="DUF4062"/>
</dbReference>
<evidence type="ECO:0000256" key="2">
    <source>
        <dbReference type="ARBA" id="ARBA00022803"/>
    </source>
</evidence>
<keyword evidence="4" id="KW-0175">Coiled coil</keyword>
<feature type="repeat" description="TPR" evidence="3">
    <location>
        <begin position="343"/>
        <end position="376"/>
    </location>
</feature>
<protein>
    <recommendedName>
        <fullName evidence="5">DUF4062 domain-containing protein</fullName>
    </recommendedName>
</protein>
<sequence length="564" mass="63723">MSATEKRKIRAFIASPNDLAEERRVFRNAIDVLNIGFGDGANVEFVALGWEDTLASTGRRSQGVINQDIDSCDVFILAMHRRWGQDAPDAGIYTSYTEEEFHRALERWKKTGAPEIFVFFKRVDAASEADAGPQLSKVIKFRQHLEETRQILYRYFDSPESFFDEVDTHLRAYAKGDLPKAEDRDDTVVLPIAALQEVERVKKLVLQKTEEAKQAKDAAEVARLKTEEAQLEMAEVAAQLAMEGKVEFAREKFTKLVTETTDIKILSLGSQFFYRTGDLDNMLIVLEKWLSLSGSENQNEETLGALIHLGLLYQIRGELERAEEIYEKSLAISEELDDNEGMANVYGNLGIVYEIKGDLDRAENAYQKSLRIHEALGCNESIANQYGNLGNVYLNRGKLERAEEMYQKSMNIYSAFGNKEGIAMVCDSLGNLYRIRGELKRAKDMSTKALVMNKSLGRKVGIANSYGNIANVYLLQGELETAEAMYKKSLAIDEVIGNKEFISRNYSNLANLYKIRGEHDRAVEMYEKSIVLYRAIGSPKEKHVKELLEKLQGGDTSSENEPKK</sequence>
<feature type="coiled-coil region" evidence="4">
    <location>
        <begin position="198"/>
        <end position="232"/>
    </location>
</feature>
<evidence type="ECO:0000256" key="4">
    <source>
        <dbReference type="SAM" id="Coils"/>
    </source>
</evidence>
<dbReference type="Gene3D" id="1.25.40.10">
    <property type="entry name" value="Tetratricopeptide repeat domain"/>
    <property type="match status" value="1"/>
</dbReference>
<dbReference type="KEGG" id="clz:BIU88_07345"/>
<dbReference type="Proteomes" id="UP000095185">
    <property type="component" value="Chromosome"/>
</dbReference>
<dbReference type="RefSeq" id="WP_069810044.1">
    <property type="nucleotide sequence ID" value="NZ_CP017305.1"/>
</dbReference>
<feature type="domain" description="DUF4062" evidence="5">
    <location>
        <begin position="10"/>
        <end position="104"/>
    </location>
</feature>
<gene>
    <name evidence="6" type="ORF">BIU88_07345</name>
</gene>
<reference evidence="6" key="1">
    <citation type="submission" date="2016-09" db="EMBL/GenBank/DDBJ databases">
        <title>Genome sequence of Chlorobaculum limnaeum.</title>
        <authorList>
            <person name="Liu Z."/>
            <person name="Tank M."/>
            <person name="Bryant D.A."/>
        </authorList>
    </citation>
    <scope>NUCLEOTIDE SEQUENCE [LARGE SCALE GENOMIC DNA]</scope>
    <source>
        <strain evidence="6">DSM 1677</strain>
    </source>
</reference>
<dbReference type="STRING" id="274537.BIU88_07345"/>
<feature type="repeat" description="TPR" evidence="3">
    <location>
        <begin position="503"/>
        <end position="536"/>
    </location>
</feature>
<dbReference type="SMART" id="SM00028">
    <property type="entry name" value="TPR"/>
    <property type="match status" value="6"/>
</dbReference>
<feature type="repeat" description="TPR" evidence="3">
    <location>
        <begin position="303"/>
        <end position="336"/>
    </location>
</feature>
<keyword evidence="1" id="KW-0677">Repeat</keyword>
<dbReference type="PANTHER" id="PTHR45641:SF19">
    <property type="entry name" value="NEPHROCYSTIN-3"/>
    <property type="match status" value="1"/>
</dbReference>
<dbReference type="AlphaFoldDB" id="A0A1D8CYG8"/>
<dbReference type="InterPro" id="IPR011990">
    <property type="entry name" value="TPR-like_helical_dom_sf"/>
</dbReference>
<feature type="repeat" description="TPR" evidence="3">
    <location>
        <begin position="383"/>
        <end position="416"/>
    </location>
</feature>
<dbReference type="EMBL" id="CP017305">
    <property type="protein sequence ID" value="AOS83976.1"/>
    <property type="molecule type" value="Genomic_DNA"/>
</dbReference>
<dbReference type="Pfam" id="PF13424">
    <property type="entry name" value="TPR_12"/>
    <property type="match status" value="3"/>
</dbReference>
<dbReference type="SUPFAM" id="SSF48452">
    <property type="entry name" value="TPR-like"/>
    <property type="match status" value="2"/>
</dbReference>